<gene>
    <name evidence="3" type="ORF">ID810_08165</name>
</gene>
<reference evidence="3 4" key="1">
    <citation type="submission" date="2020-11" db="EMBL/GenBank/DDBJ databases">
        <title>Actinomyces sp. ZJ750.</title>
        <authorList>
            <person name="Zhou J."/>
        </authorList>
    </citation>
    <scope>NUCLEOTIDE SEQUENCE [LARGE SCALE GENOMIC DNA]</scope>
    <source>
        <strain evidence="3 4">ZJ750</strain>
    </source>
</reference>
<feature type="transmembrane region" description="Helical" evidence="1">
    <location>
        <begin position="70"/>
        <end position="92"/>
    </location>
</feature>
<proteinExistence type="predicted"/>
<keyword evidence="1" id="KW-0812">Transmembrane</keyword>
<organism evidence="3 4">
    <name type="scientific">Actinomyces respiraculi</name>
    <dbReference type="NCBI Taxonomy" id="2744574"/>
    <lineage>
        <taxon>Bacteria</taxon>
        <taxon>Bacillati</taxon>
        <taxon>Actinomycetota</taxon>
        <taxon>Actinomycetes</taxon>
        <taxon>Actinomycetales</taxon>
        <taxon>Actinomycetaceae</taxon>
        <taxon>Actinomyces</taxon>
    </lineage>
</organism>
<evidence type="ECO:0000256" key="1">
    <source>
        <dbReference type="SAM" id="Phobius"/>
    </source>
</evidence>
<feature type="transmembrane region" description="Helical" evidence="1">
    <location>
        <begin position="43"/>
        <end position="64"/>
    </location>
</feature>
<dbReference type="EMBL" id="CP063989">
    <property type="protein sequence ID" value="QPL04744.1"/>
    <property type="molecule type" value="Genomic_DNA"/>
</dbReference>
<feature type="transmembrane region" description="Helical" evidence="1">
    <location>
        <begin position="180"/>
        <end position="200"/>
    </location>
</feature>
<name>A0A7T0LJ60_9ACTO</name>
<protein>
    <submittedName>
        <fullName evidence="3">DUF2318 domain-containing protein</fullName>
    </submittedName>
</protein>
<sequence>MLERFVSVVGGATLPFLLYAAAAVILAPALIEGWPRSSRWRLAGALVGTAGGIIFAALRALAIIHDRTGVTVPTLIVCVLADAALLTSVLLLARRPRWGAEGRLGAVAQVAACTALAAAFFRAVPEVVLQLAAFIEPGEEVVSSTMLLRVLGFVGAWACVAILSFLYYRAARRAPVVLTRASLAVFLTVVTAVHLLQLLRVLNGTQRIRITGTGFRLLSWAANNFEGAILLTAAAIWLVPLAVELARALGRAPAQANPARLRAVRAERRRSRRWVLASAGAFTLLVLTRTVAVAKLNEVPTLSEPEPYELAASGALIPTSLLADGHLHRFSYEATNGTQVRWIALLKNGGAYGVGLDACESCGPSGYYESDGKVICKRCDVAINPATVGFKGGCNPIPIEYTVEDGTMLIPTEVLEASAEVFA</sequence>
<feature type="transmembrane region" description="Helical" evidence="1">
    <location>
        <begin position="274"/>
        <end position="294"/>
    </location>
</feature>
<dbReference type="Pfam" id="PF10080">
    <property type="entry name" value="FtrD-like"/>
    <property type="match status" value="1"/>
</dbReference>
<accession>A0A7T0LJ60</accession>
<evidence type="ECO:0000313" key="4">
    <source>
        <dbReference type="Proteomes" id="UP000594637"/>
    </source>
</evidence>
<keyword evidence="1" id="KW-1133">Transmembrane helix</keyword>
<dbReference type="RefSeq" id="WP_166856797.1">
    <property type="nucleotide sequence ID" value="NZ_CP063989.1"/>
</dbReference>
<dbReference type="AlphaFoldDB" id="A0A7T0LJ60"/>
<feature type="domain" description="Membrane iron-sulfur containing protein FtrD-like" evidence="2">
    <location>
        <begin position="323"/>
        <end position="422"/>
    </location>
</feature>
<keyword evidence="1" id="KW-0472">Membrane</keyword>
<dbReference type="KEGG" id="arep:ID810_08165"/>
<feature type="transmembrane region" description="Helical" evidence="1">
    <location>
        <begin position="12"/>
        <end position="31"/>
    </location>
</feature>
<dbReference type="InterPro" id="IPR018758">
    <property type="entry name" value="FtrD-like"/>
</dbReference>
<dbReference type="Proteomes" id="UP000594637">
    <property type="component" value="Chromosome"/>
</dbReference>
<evidence type="ECO:0000259" key="2">
    <source>
        <dbReference type="Pfam" id="PF10080"/>
    </source>
</evidence>
<evidence type="ECO:0000313" key="3">
    <source>
        <dbReference type="EMBL" id="QPL04744.1"/>
    </source>
</evidence>
<feature type="transmembrane region" description="Helical" evidence="1">
    <location>
        <begin position="220"/>
        <end position="243"/>
    </location>
</feature>
<keyword evidence="4" id="KW-1185">Reference proteome</keyword>
<feature type="transmembrane region" description="Helical" evidence="1">
    <location>
        <begin position="146"/>
        <end position="168"/>
    </location>
</feature>